<sequence length="123" mass="13662">MIQNPSIWSTFTKSFGVGRPPPFGTASSFQLWSLVWEERRKFGFGSNGKVLVIGNDNERGGRGGRGGGFKSSLEGKVSVVGRGSGGRGRRNWVWLEEEMDEGEEAPNLVLKVKMEEKWAEEQK</sequence>
<proteinExistence type="predicted"/>
<name>A0ABD3ACC2_9GENT</name>
<dbReference type="AlphaFoldDB" id="A0ABD3ACC2"/>
<protein>
    <submittedName>
        <fullName evidence="1">Uncharacterized protein</fullName>
    </submittedName>
</protein>
<evidence type="ECO:0000313" key="1">
    <source>
        <dbReference type="EMBL" id="KAL3529471.1"/>
    </source>
</evidence>
<keyword evidence="2" id="KW-1185">Reference proteome</keyword>
<accession>A0ABD3ACC2</accession>
<gene>
    <name evidence="1" type="ORF">ACH5RR_008793</name>
</gene>
<dbReference type="EMBL" id="JBJUIK010000004">
    <property type="protein sequence ID" value="KAL3529471.1"/>
    <property type="molecule type" value="Genomic_DNA"/>
</dbReference>
<evidence type="ECO:0000313" key="2">
    <source>
        <dbReference type="Proteomes" id="UP001630127"/>
    </source>
</evidence>
<organism evidence="1 2">
    <name type="scientific">Cinchona calisaya</name>
    <dbReference type="NCBI Taxonomy" id="153742"/>
    <lineage>
        <taxon>Eukaryota</taxon>
        <taxon>Viridiplantae</taxon>
        <taxon>Streptophyta</taxon>
        <taxon>Embryophyta</taxon>
        <taxon>Tracheophyta</taxon>
        <taxon>Spermatophyta</taxon>
        <taxon>Magnoliopsida</taxon>
        <taxon>eudicotyledons</taxon>
        <taxon>Gunneridae</taxon>
        <taxon>Pentapetalae</taxon>
        <taxon>asterids</taxon>
        <taxon>lamiids</taxon>
        <taxon>Gentianales</taxon>
        <taxon>Rubiaceae</taxon>
        <taxon>Cinchonoideae</taxon>
        <taxon>Cinchoneae</taxon>
        <taxon>Cinchona</taxon>
    </lineage>
</organism>
<comment type="caution">
    <text evidence="1">The sequence shown here is derived from an EMBL/GenBank/DDBJ whole genome shotgun (WGS) entry which is preliminary data.</text>
</comment>
<dbReference type="Proteomes" id="UP001630127">
    <property type="component" value="Unassembled WGS sequence"/>
</dbReference>
<reference evidence="1 2" key="1">
    <citation type="submission" date="2024-11" db="EMBL/GenBank/DDBJ databases">
        <title>A near-complete genome assembly of Cinchona calisaya.</title>
        <authorList>
            <person name="Lian D.C."/>
            <person name="Zhao X.W."/>
            <person name="Wei L."/>
        </authorList>
    </citation>
    <scope>NUCLEOTIDE SEQUENCE [LARGE SCALE GENOMIC DNA]</scope>
    <source>
        <tissue evidence="1">Nenye</tissue>
    </source>
</reference>